<sequence length="154" mass="17699">MSKSRSDAVIRQANKNLFASHGLKAELAKMDALAHIARIPIMDSQGRINRESSVAMQLAELSLKSEGIMSKQKSAQELDLQQRRLRVLQPWLAELQVDVLPWTAQSKLIRFNSTLKKRHSYRLVDRYKALKGPGDEDGERFRKCLWLIIREVKC</sequence>
<dbReference type="OrthoDB" id="3068835at2759"/>
<reference evidence="1" key="1">
    <citation type="submission" date="2022-11" db="EMBL/GenBank/DDBJ databases">
        <authorList>
            <person name="Petersen C."/>
        </authorList>
    </citation>
    <scope>NUCLEOTIDE SEQUENCE</scope>
    <source>
        <strain evidence="1">IBT 30761</strain>
    </source>
</reference>
<evidence type="ECO:0000313" key="1">
    <source>
        <dbReference type="EMBL" id="KAJ5082218.1"/>
    </source>
</evidence>
<dbReference type="Proteomes" id="UP001149074">
    <property type="component" value="Unassembled WGS sequence"/>
</dbReference>
<dbReference type="RefSeq" id="XP_056468740.1">
    <property type="nucleotide sequence ID" value="XM_056623752.1"/>
</dbReference>
<comment type="caution">
    <text evidence="1">The sequence shown here is derived from an EMBL/GenBank/DDBJ whole genome shotgun (WGS) entry which is preliminary data.</text>
</comment>
<gene>
    <name evidence="1" type="ORF">N7532_011261</name>
</gene>
<protein>
    <submittedName>
        <fullName evidence="1">Uncharacterized protein</fullName>
    </submittedName>
</protein>
<keyword evidence="2" id="KW-1185">Reference proteome</keyword>
<reference evidence="1" key="2">
    <citation type="journal article" date="2023" name="IMA Fungus">
        <title>Comparative genomic study of the Penicillium genus elucidates a diverse pangenome and 15 lateral gene transfer events.</title>
        <authorList>
            <person name="Petersen C."/>
            <person name="Sorensen T."/>
            <person name="Nielsen M.R."/>
            <person name="Sondergaard T.E."/>
            <person name="Sorensen J.L."/>
            <person name="Fitzpatrick D.A."/>
            <person name="Frisvad J.C."/>
            <person name="Nielsen K.L."/>
        </authorList>
    </citation>
    <scope>NUCLEOTIDE SEQUENCE</scope>
    <source>
        <strain evidence="1">IBT 30761</strain>
    </source>
</reference>
<organism evidence="1 2">
    <name type="scientific">Penicillium argentinense</name>
    <dbReference type="NCBI Taxonomy" id="1131581"/>
    <lineage>
        <taxon>Eukaryota</taxon>
        <taxon>Fungi</taxon>
        <taxon>Dikarya</taxon>
        <taxon>Ascomycota</taxon>
        <taxon>Pezizomycotina</taxon>
        <taxon>Eurotiomycetes</taxon>
        <taxon>Eurotiomycetidae</taxon>
        <taxon>Eurotiales</taxon>
        <taxon>Aspergillaceae</taxon>
        <taxon>Penicillium</taxon>
    </lineage>
</organism>
<dbReference type="GeneID" id="81362731"/>
<accession>A0A9W9EI36</accession>
<dbReference type="AlphaFoldDB" id="A0A9W9EI36"/>
<proteinExistence type="predicted"/>
<name>A0A9W9EI36_9EURO</name>
<dbReference type="EMBL" id="JAPQKI010000011">
    <property type="protein sequence ID" value="KAJ5082218.1"/>
    <property type="molecule type" value="Genomic_DNA"/>
</dbReference>
<evidence type="ECO:0000313" key="2">
    <source>
        <dbReference type="Proteomes" id="UP001149074"/>
    </source>
</evidence>